<name>A0A1I7YPG3_9BILA</name>
<dbReference type="AlphaFoldDB" id="A0A1I7YPG3"/>
<keyword evidence="1" id="KW-1185">Reference proteome</keyword>
<dbReference type="Proteomes" id="UP000095287">
    <property type="component" value="Unplaced"/>
</dbReference>
<organism evidence="1 2">
    <name type="scientific">Steinernema glaseri</name>
    <dbReference type="NCBI Taxonomy" id="37863"/>
    <lineage>
        <taxon>Eukaryota</taxon>
        <taxon>Metazoa</taxon>
        <taxon>Ecdysozoa</taxon>
        <taxon>Nematoda</taxon>
        <taxon>Chromadorea</taxon>
        <taxon>Rhabditida</taxon>
        <taxon>Tylenchina</taxon>
        <taxon>Panagrolaimomorpha</taxon>
        <taxon>Strongyloidoidea</taxon>
        <taxon>Steinernematidae</taxon>
        <taxon>Steinernema</taxon>
    </lineage>
</organism>
<sequence length="92" mass="10720">MHKLGEWEKERNWREPNRPKVACLIDVGGRATMVVQAGLLFASLSYGERDSETGENPTVRKSLALSLWVVERLWYFKLVFFSRLYPTTTWIS</sequence>
<evidence type="ECO:0000313" key="1">
    <source>
        <dbReference type="Proteomes" id="UP000095287"/>
    </source>
</evidence>
<dbReference type="WBParaSite" id="L893_g18488.t1">
    <property type="protein sequence ID" value="L893_g18488.t1"/>
    <property type="gene ID" value="L893_g18488"/>
</dbReference>
<reference evidence="2" key="1">
    <citation type="submission" date="2016-11" db="UniProtKB">
        <authorList>
            <consortium name="WormBaseParasite"/>
        </authorList>
    </citation>
    <scope>IDENTIFICATION</scope>
</reference>
<proteinExistence type="predicted"/>
<evidence type="ECO:0000313" key="2">
    <source>
        <dbReference type="WBParaSite" id="L893_g18488.t1"/>
    </source>
</evidence>
<protein>
    <submittedName>
        <fullName evidence="2">Phosphotransferase</fullName>
    </submittedName>
</protein>
<accession>A0A1I7YPG3</accession>